<feature type="transmembrane region" description="Helical" evidence="7">
    <location>
        <begin position="184"/>
        <end position="205"/>
    </location>
</feature>
<dbReference type="PANTHER" id="PTHR42718:SF47">
    <property type="entry name" value="METHYL VIOLOGEN RESISTANCE PROTEIN SMVA"/>
    <property type="match status" value="1"/>
</dbReference>
<dbReference type="InterPro" id="IPR011701">
    <property type="entry name" value="MFS"/>
</dbReference>
<evidence type="ECO:0000256" key="2">
    <source>
        <dbReference type="ARBA" id="ARBA00022448"/>
    </source>
</evidence>
<sequence length="380" mass="40356">MLCGHGLRTSDGRFALGLFLVGAVFLINVPVAIVLIATSPLLPEYRDKNTKRLDVVSVLLSSFALAILVFGLQEMANNGFDMLYGGSIAIGIALGFLFIKRQRNSEDPLLDLRLFRIPTFSVSLIVVMLTLLATVGTDMLFAQHLQSVLGLSSTEAGLLLIIPALLSMAGTLISPVLMRWMRPAYAMVSGLIVAAGGSLLVVFSVHDAGPVILITGVSLLALGAGPTMTISSEQIMSSVSKERAGTASAMSDVCTGLGSALSIAFIGSIGMLVYRRSLASSIPAEVPSDIANTAMENVGAAVAAADRFPEMLQAIQSSFAVAIQSIYGIATVGLLSIMIIIVWKFRYVRQEDTAFSEEKISLNEEDLKRKEYTKEATSGN</sequence>
<dbReference type="EMBL" id="CP035485">
    <property type="protein sequence ID" value="QDI90711.1"/>
    <property type="molecule type" value="Genomic_DNA"/>
</dbReference>
<evidence type="ECO:0000256" key="3">
    <source>
        <dbReference type="ARBA" id="ARBA00022475"/>
    </source>
</evidence>
<keyword evidence="5 7" id="KW-1133">Transmembrane helix</keyword>
<feature type="transmembrane region" description="Helical" evidence="7">
    <location>
        <begin position="319"/>
        <end position="343"/>
    </location>
</feature>
<dbReference type="GO" id="GO:0005886">
    <property type="term" value="C:plasma membrane"/>
    <property type="evidence" value="ECO:0007669"/>
    <property type="project" value="UniProtKB-SubCell"/>
</dbReference>
<dbReference type="GO" id="GO:0022857">
    <property type="term" value="F:transmembrane transporter activity"/>
    <property type="evidence" value="ECO:0007669"/>
    <property type="project" value="InterPro"/>
</dbReference>
<evidence type="ECO:0000256" key="7">
    <source>
        <dbReference type="SAM" id="Phobius"/>
    </source>
</evidence>
<keyword evidence="4 7" id="KW-0812">Transmembrane</keyword>
<feature type="transmembrane region" description="Helical" evidence="7">
    <location>
        <begin position="253"/>
        <end position="274"/>
    </location>
</feature>
<dbReference type="Pfam" id="PF07690">
    <property type="entry name" value="MFS_1"/>
    <property type="match status" value="1"/>
</dbReference>
<reference evidence="9" key="1">
    <citation type="submission" date="2019-01" db="EMBL/GenBank/DDBJ databases">
        <title>Genomic analysis of Salicibibacter sp. NKC3-5.</title>
        <authorList>
            <person name="Oh Y.J."/>
        </authorList>
    </citation>
    <scope>NUCLEOTIDE SEQUENCE [LARGE SCALE GENOMIC DNA]</scope>
    <source>
        <strain evidence="9">NKC3-5</strain>
    </source>
</reference>
<name>A0A514LHF2_9BACI</name>
<keyword evidence="3" id="KW-1003">Cell membrane</keyword>
<gene>
    <name evidence="8" type="ORF">EPH95_05575</name>
</gene>
<dbReference type="PANTHER" id="PTHR42718">
    <property type="entry name" value="MAJOR FACILITATOR SUPERFAMILY MULTIDRUG TRANSPORTER MFSC"/>
    <property type="match status" value="1"/>
</dbReference>
<feature type="transmembrane region" description="Helical" evidence="7">
    <location>
        <begin position="53"/>
        <end position="70"/>
    </location>
</feature>
<organism evidence="8 9">
    <name type="scientific">Salicibibacter halophilus</name>
    <dbReference type="NCBI Taxonomy" id="2502791"/>
    <lineage>
        <taxon>Bacteria</taxon>
        <taxon>Bacillati</taxon>
        <taxon>Bacillota</taxon>
        <taxon>Bacilli</taxon>
        <taxon>Bacillales</taxon>
        <taxon>Bacillaceae</taxon>
        <taxon>Salicibibacter</taxon>
    </lineage>
</organism>
<comment type="subcellular location">
    <subcellularLocation>
        <location evidence="1">Cell membrane</location>
        <topology evidence="1">Multi-pass membrane protein</topology>
    </subcellularLocation>
</comment>
<evidence type="ECO:0000256" key="1">
    <source>
        <dbReference type="ARBA" id="ARBA00004651"/>
    </source>
</evidence>
<feature type="transmembrane region" description="Helical" evidence="7">
    <location>
        <begin position="82"/>
        <end position="99"/>
    </location>
</feature>
<dbReference type="Gene3D" id="1.20.1250.20">
    <property type="entry name" value="MFS general substrate transporter like domains"/>
    <property type="match status" value="1"/>
</dbReference>
<dbReference type="AlphaFoldDB" id="A0A514LHF2"/>
<evidence type="ECO:0000313" key="8">
    <source>
        <dbReference type="EMBL" id="QDI90711.1"/>
    </source>
</evidence>
<evidence type="ECO:0000256" key="5">
    <source>
        <dbReference type="ARBA" id="ARBA00022989"/>
    </source>
</evidence>
<protein>
    <submittedName>
        <fullName evidence="8">MFS transporter</fullName>
    </submittedName>
</protein>
<feature type="transmembrane region" description="Helical" evidence="7">
    <location>
        <begin position="156"/>
        <end position="177"/>
    </location>
</feature>
<feature type="transmembrane region" description="Helical" evidence="7">
    <location>
        <begin position="14"/>
        <end position="41"/>
    </location>
</feature>
<feature type="transmembrane region" description="Helical" evidence="7">
    <location>
        <begin position="120"/>
        <end position="144"/>
    </location>
</feature>
<keyword evidence="6 7" id="KW-0472">Membrane</keyword>
<evidence type="ECO:0000256" key="6">
    <source>
        <dbReference type="ARBA" id="ARBA00023136"/>
    </source>
</evidence>
<keyword evidence="2" id="KW-0813">Transport</keyword>
<proteinExistence type="predicted"/>
<dbReference type="KEGG" id="sale:EPH95_05575"/>
<evidence type="ECO:0000313" key="9">
    <source>
        <dbReference type="Proteomes" id="UP000319756"/>
    </source>
</evidence>
<dbReference type="SUPFAM" id="SSF103473">
    <property type="entry name" value="MFS general substrate transporter"/>
    <property type="match status" value="1"/>
</dbReference>
<keyword evidence="9" id="KW-1185">Reference proteome</keyword>
<accession>A0A514LHF2</accession>
<dbReference type="InterPro" id="IPR036259">
    <property type="entry name" value="MFS_trans_sf"/>
</dbReference>
<feature type="transmembrane region" description="Helical" evidence="7">
    <location>
        <begin position="211"/>
        <end position="232"/>
    </location>
</feature>
<dbReference type="Proteomes" id="UP000319756">
    <property type="component" value="Chromosome"/>
</dbReference>
<evidence type="ECO:0000256" key="4">
    <source>
        <dbReference type="ARBA" id="ARBA00022692"/>
    </source>
</evidence>